<keyword evidence="5" id="KW-0808">Transferase</keyword>
<dbReference type="GO" id="GO:0046656">
    <property type="term" value="P:folic acid biosynthetic process"/>
    <property type="evidence" value="ECO:0007669"/>
    <property type="project" value="UniProtKB-KW"/>
</dbReference>
<evidence type="ECO:0000256" key="7">
    <source>
        <dbReference type="ARBA" id="ARBA00022777"/>
    </source>
</evidence>
<evidence type="ECO:0000313" key="14">
    <source>
        <dbReference type="EMBL" id="KGI21537.1"/>
    </source>
</evidence>
<organism evidence="14 15">
    <name type="scientific">Hoylesella timonensis S9-PR14</name>
    <dbReference type="NCBI Taxonomy" id="1401062"/>
    <lineage>
        <taxon>Bacteria</taxon>
        <taxon>Pseudomonadati</taxon>
        <taxon>Bacteroidota</taxon>
        <taxon>Bacteroidia</taxon>
        <taxon>Bacteroidales</taxon>
        <taxon>Prevotellaceae</taxon>
        <taxon>Hoylesella</taxon>
    </lineage>
</organism>
<comment type="pathway">
    <text evidence="1">Cofactor biosynthesis; tetrahydrofolate biosynthesis; 2-amino-4-hydroxy-6-hydroxymethyl-7,8-dihydropteridine diphosphate from 7,8-dihydroneopterin triphosphate: step 4/4.</text>
</comment>
<dbReference type="GO" id="GO:0005524">
    <property type="term" value="F:ATP binding"/>
    <property type="evidence" value="ECO:0007669"/>
    <property type="project" value="UniProtKB-KW"/>
</dbReference>
<dbReference type="Proteomes" id="UP000029723">
    <property type="component" value="Unassembled WGS sequence"/>
</dbReference>
<evidence type="ECO:0000256" key="3">
    <source>
        <dbReference type="ARBA" id="ARBA00013253"/>
    </source>
</evidence>
<accession>A0A098YQK4</accession>
<evidence type="ECO:0000256" key="1">
    <source>
        <dbReference type="ARBA" id="ARBA00005051"/>
    </source>
</evidence>
<evidence type="ECO:0000256" key="6">
    <source>
        <dbReference type="ARBA" id="ARBA00022741"/>
    </source>
</evidence>
<keyword evidence="7 14" id="KW-0418">Kinase</keyword>
<dbReference type="Gene3D" id="3.30.70.560">
    <property type="entry name" value="7,8-Dihydro-6-hydroxymethylpterin-pyrophosphokinase HPPK"/>
    <property type="match status" value="1"/>
</dbReference>
<comment type="function">
    <text evidence="10">Catalyzes the transfer of pyrophosphate from adenosine triphosphate (ATP) to 6-hydroxymethyl-7,8-dihydropterin, an enzymatic step in folate biosynthesis pathway.</text>
</comment>
<evidence type="ECO:0000256" key="11">
    <source>
        <dbReference type="ARBA" id="ARBA00029766"/>
    </source>
</evidence>
<keyword evidence="9" id="KW-0289">Folate biosynthesis</keyword>
<evidence type="ECO:0000313" key="15">
    <source>
        <dbReference type="Proteomes" id="UP000029723"/>
    </source>
</evidence>
<evidence type="ECO:0000256" key="8">
    <source>
        <dbReference type="ARBA" id="ARBA00022840"/>
    </source>
</evidence>
<evidence type="ECO:0000259" key="13">
    <source>
        <dbReference type="Pfam" id="PF01288"/>
    </source>
</evidence>
<evidence type="ECO:0000256" key="5">
    <source>
        <dbReference type="ARBA" id="ARBA00022679"/>
    </source>
</evidence>
<feature type="domain" description="7,8-dihydro-6-hydroxymethylpterin-pyrophosphokinase" evidence="13">
    <location>
        <begin position="8"/>
        <end position="136"/>
    </location>
</feature>
<dbReference type="InterPro" id="IPR000550">
    <property type="entry name" value="Hppk"/>
</dbReference>
<evidence type="ECO:0000256" key="10">
    <source>
        <dbReference type="ARBA" id="ARBA00029409"/>
    </source>
</evidence>
<keyword evidence="8" id="KW-0067">ATP-binding</keyword>
<sequence>MSTEHIVYLGLGSNLGRREEAIQQAIEQIKLSIGTVDRCSSLYETKPWGFSSDHLFMNACIRCRTFLSPEEVLEATQKIETAMGRTEKSYNGVYEDRVIDIDILLYDNLHIHTPALTIPHPFMHEREFVMKPLLEILDESDVI</sequence>
<comment type="caution">
    <text evidence="14">The sequence shown here is derived from an EMBL/GenBank/DDBJ whole genome shotgun (WGS) entry which is preliminary data.</text>
</comment>
<dbReference type="GO" id="GO:0046654">
    <property type="term" value="P:tetrahydrofolate biosynthetic process"/>
    <property type="evidence" value="ECO:0007669"/>
    <property type="project" value="UniProtKB-UniPathway"/>
</dbReference>
<dbReference type="EMBL" id="JRPQ01000141">
    <property type="protein sequence ID" value="KGI21537.1"/>
    <property type="molecule type" value="Genomic_DNA"/>
</dbReference>
<protein>
    <recommendedName>
        <fullName evidence="4">2-amino-4-hydroxy-6-hydroxymethyldihydropteridine pyrophosphokinase</fullName>
        <ecNumber evidence="3">2.7.6.3</ecNumber>
    </recommendedName>
    <alternativeName>
        <fullName evidence="11">6-hydroxymethyl-7,8-dihydropterin pyrophosphokinase</fullName>
    </alternativeName>
    <alternativeName>
        <fullName evidence="12">7,8-dihydro-6-hydroxymethylpterin-pyrophosphokinase</fullName>
    </alternativeName>
</protein>
<dbReference type="PANTHER" id="PTHR43071">
    <property type="entry name" value="2-AMINO-4-HYDROXY-6-HYDROXYMETHYLDIHYDROPTERIDINE PYROPHOSPHOKINASE"/>
    <property type="match status" value="1"/>
</dbReference>
<dbReference type="AlphaFoldDB" id="A0A098YQK4"/>
<evidence type="ECO:0000256" key="2">
    <source>
        <dbReference type="ARBA" id="ARBA00005810"/>
    </source>
</evidence>
<dbReference type="UniPathway" id="UPA00077">
    <property type="reaction ID" value="UER00155"/>
</dbReference>
<dbReference type="CDD" id="cd00483">
    <property type="entry name" value="HPPK"/>
    <property type="match status" value="1"/>
</dbReference>
<evidence type="ECO:0000256" key="9">
    <source>
        <dbReference type="ARBA" id="ARBA00022909"/>
    </source>
</evidence>
<dbReference type="SUPFAM" id="SSF55083">
    <property type="entry name" value="6-hydroxymethyl-7,8-dihydropterin pyrophosphokinase, HPPK"/>
    <property type="match status" value="1"/>
</dbReference>
<keyword evidence="6" id="KW-0547">Nucleotide-binding</keyword>
<dbReference type="InterPro" id="IPR035907">
    <property type="entry name" value="Hppk_sf"/>
</dbReference>
<evidence type="ECO:0000256" key="12">
    <source>
        <dbReference type="ARBA" id="ARBA00033413"/>
    </source>
</evidence>
<dbReference type="OrthoDB" id="9808041at2"/>
<name>A0A098YQK4_9BACT</name>
<dbReference type="Pfam" id="PF01288">
    <property type="entry name" value="HPPK"/>
    <property type="match status" value="1"/>
</dbReference>
<gene>
    <name evidence="14" type="ORF">HMPREF9304_09380</name>
</gene>
<dbReference type="PANTHER" id="PTHR43071:SF1">
    <property type="entry name" value="2-AMINO-4-HYDROXY-6-HYDROXYMETHYLDIHYDROPTERIDINE PYROPHOSPHOKINASE"/>
    <property type="match status" value="1"/>
</dbReference>
<dbReference type="EC" id="2.7.6.3" evidence="3"/>
<dbReference type="GO" id="GO:0016301">
    <property type="term" value="F:kinase activity"/>
    <property type="evidence" value="ECO:0007669"/>
    <property type="project" value="UniProtKB-KW"/>
</dbReference>
<evidence type="ECO:0000256" key="4">
    <source>
        <dbReference type="ARBA" id="ARBA00016218"/>
    </source>
</evidence>
<comment type="similarity">
    <text evidence="2">Belongs to the HPPK family.</text>
</comment>
<dbReference type="RefSeq" id="WP_036928274.1">
    <property type="nucleotide sequence ID" value="NZ_JRPQ01000141.1"/>
</dbReference>
<dbReference type="GO" id="GO:0003848">
    <property type="term" value="F:2-amino-4-hydroxy-6-hydroxymethyldihydropteridine diphosphokinase activity"/>
    <property type="evidence" value="ECO:0007669"/>
    <property type="project" value="UniProtKB-EC"/>
</dbReference>
<reference evidence="14 15" key="1">
    <citation type="submission" date="2014-07" db="EMBL/GenBank/DDBJ databases">
        <authorList>
            <person name="McCorrison J."/>
            <person name="Sanka R."/>
            <person name="Torralba M."/>
            <person name="Gillis M."/>
            <person name="Haft D.H."/>
            <person name="Methe B."/>
            <person name="Sutton G."/>
            <person name="Nelson K.E."/>
        </authorList>
    </citation>
    <scope>NUCLEOTIDE SEQUENCE [LARGE SCALE GENOMIC DNA]</scope>
    <source>
        <strain evidence="14 15">S9-PR14</strain>
    </source>
</reference>
<proteinExistence type="inferred from homology"/>
<dbReference type="NCBIfam" id="TIGR01498">
    <property type="entry name" value="folK"/>
    <property type="match status" value="1"/>
</dbReference>